<dbReference type="SUPFAM" id="SSF52788">
    <property type="entry name" value="Phosphotyrosine protein phosphatases I"/>
    <property type="match status" value="1"/>
</dbReference>
<dbReference type="InterPro" id="IPR036196">
    <property type="entry name" value="Ptyr_pPase_sf"/>
</dbReference>
<keyword evidence="9" id="KW-1185">Reference proteome</keyword>
<dbReference type="GO" id="GO:0004725">
    <property type="term" value="F:protein tyrosine phosphatase activity"/>
    <property type="evidence" value="ECO:0007669"/>
    <property type="project" value="UniProtKB-EC"/>
</dbReference>
<comment type="catalytic activity">
    <reaction evidence="5">
        <text>O-phospho-L-tyrosyl-[protein] + H2O = L-tyrosyl-[protein] + phosphate</text>
        <dbReference type="Rhea" id="RHEA:10684"/>
        <dbReference type="Rhea" id="RHEA-COMP:10136"/>
        <dbReference type="Rhea" id="RHEA-COMP:20101"/>
        <dbReference type="ChEBI" id="CHEBI:15377"/>
        <dbReference type="ChEBI" id="CHEBI:43474"/>
        <dbReference type="ChEBI" id="CHEBI:46858"/>
        <dbReference type="ChEBI" id="CHEBI:61978"/>
        <dbReference type="EC" id="3.1.3.48"/>
    </reaction>
</comment>
<feature type="domain" description="Phosphotyrosine protein phosphatase I" evidence="7">
    <location>
        <begin position="4"/>
        <end position="144"/>
    </location>
</feature>
<dbReference type="PANTHER" id="PTHR11717">
    <property type="entry name" value="LOW MOLECULAR WEIGHT PROTEIN TYROSINE PHOSPHATASE"/>
    <property type="match status" value="1"/>
</dbReference>
<name>A0A4R2L1S7_9GAMM</name>
<evidence type="ECO:0000259" key="7">
    <source>
        <dbReference type="SMART" id="SM00226"/>
    </source>
</evidence>
<evidence type="ECO:0000256" key="6">
    <source>
        <dbReference type="PIRSR" id="PIRSR617867-1"/>
    </source>
</evidence>
<dbReference type="EC" id="3.1.3.48" evidence="2"/>
<evidence type="ECO:0000256" key="3">
    <source>
        <dbReference type="ARBA" id="ARBA00022801"/>
    </source>
</evidence>
<protein>
    <recommendedName>
        <fullName evidence="2">protein-tyrosine-phosphatase</fullName>
        <ecNumber evidence="2">3.1.3.48</ecNumber>
    </recommendedName>
</protein>
<proteinExistence type="inferred from homology"/>
<dbReference type="InterPro" id="IPR017867">
    <property type="entry name" value="Tyr_phospatase_low_mol_wt"/>
</dbReference>
<dbReference type="AlphaFoldDB" id="A0A4R2L1S7"/>
<evidence type="ECO:0000256" key="4">
    <source>
        <dbReference type="ARBA" id="ARBA00022912"/>
    </source>
</evidence>
<dbReference type="PANTHER" id="PTHR11717:SF31">
    <property type="entry name" value="LOW MOLECULAR WEIGHT PROTEIN-TYROSINE-PHOSPHATASE ETP-RELATED"/>
    <property type="match status" value="1"/>
</dbReference>
<dbReference type="InterPro" id="IPR050438">
    <property type="entry name" value="LMW_PTPase"/>
</dbReference>
<accession>A0A4R2L1S7</accession>
<feature type="active site" evidence="6">
    <location>
        <position position="16"/>
    </location>
</feature>
<sequence length="147" mass="15998">MIFNNILVVCVGNICRSPMAEALLADALADNAGVTVSSAGIAALIGEPADPMAQSVLSELGLDLSSHRAQQLTPELTRAADLILVMESGHRRAVESIDRSVRGKTYRWGEWGGFDVPDPYRRPREAFEQSLALIRQGLEDWLPKLKG</sequence>
<evidence type="ECO:0000256" key="2">
    <source>
        <dbReference type="ARBA" id="ARBA00013064"/>
    </source>
</evidence>
<organism evidence="8 9">
    <name type="scientific">Plasticicumulans lactativorans</name>
    <dbReference type="NCBI Taxonomy" id="1133106"/>
    <lineage>
        <taxon>Bacteria</taxon>
        <taxon>Pseudomonadati</taxon>
        <taxon>Pseudomonadota</taxon>
        <taxon>Gammaproteobacteria</taxon>
        <taxon>Candidatus Competibacteraceae</taxon>
        <taxon>Plasticicumulans</taxon>
    </lineage>
</organism>
<dbReference type="Pfam" id="PF01451">
    <property type="entry name" value="LMWPc"/>
    <property type="match status" value="1"/>
</dbReference>
<dbReference type="SMART" id="SM00226">
    <property type="entry name" value="LMWPc"/>
    <property type="match status" value="1"/>
</dbReference>
<dbReference type="PRINTS" id="PR00719">
    <property type="entry name" value="LMWPTPASE"/>
</dbReference>
<dbReference type="Proteomes" id="UP000295765">
    <property type="component" value="Unassembled WGS sequence"/>
</dbReference>
<keyword evidence="4" id="KW-0904">Protein phosphatase</keyword>
<gene>
    <name evidence="8" type="ORF">EV699_11016</name>
</gene>
<evidence type="ECO:0000256" key="5">
    <source>
        <dbReference type="ARBA" id="ARBA00051722"/>
    </source>
</evidence>
<comment type="similarity">
    <text evidence="1">Belongs to the low molecular weight phosphotyrosine protein phosphatase family.</text>
</comment>
<evidence type="ECO:0000256" key="1">
    <source>
        <dbReference type="ARBA" id="ARBA00011063"/>
    </source>
</evidence>
<feature type="active site" description="Nucleophile" evidence="6">
    <location>
        <position position="10"/>
    </location>
</feature>
<keyword evidence="3" id="KW-0378">Hydrolase</keyword>
<reference evidence="8 9" key="1">
    <citation type="submission" date="2019-03" db="EMBL/GenBank/DDBJ databases">
        <title>Genomic Encyclopedia of Type Strains, Phase IV (KMG-IV): sequencing the most valuable type-strain genomes for metagenomic binning, comparative biology and taxonomic classification.</title>
        <authorList>
            <person name="Goeker M."/>
        </authorList>
    </citation>
    <scope>NUCLEOTIDE SEQUENCE [LARGE SCALE GENOMIC DNA]</scope>
    <source>
        <strain evidence="8 9">DSM 25287</strain>
    </source>
</reference>
<dbReference type="EMBL" id="SLWY01000010">
    <property type="protein sequence ID" value="TCO80991.1"/>
    <property type="molecule type" value="Genomic_DNA"/>
</dbReference>
<evidence type="ECO:0000313" key="9">
    <source>
        <dbReference type="Proteomes" id="UP000295765"/>
    </source>
</evidence>
<dbReference type="Gene3D" id="3.40.50.2300">
    <property type="match status" value="1"/>
</dbReference>
<dbReference type="CDD" id="cd16343">
    <property type="entry name" value="LMWPTP"/>
    <property type="match status" value="1"/>
</dbReference>
<evidence type="ECO:0000313" key="8">
    <source>
        <dbReference type="EMBL" id="TCO80991.1"/>
    </source>
</evidence>
<dbReference type="InterPro" id="IPR023485">
    <property type="entry name" value="Ptyr_pPase"/>
</dbReference>
<feature type="active site" description="Proton donor" evidence="6">
    <location>
        <position position="118"/>
    </location>
</feature>
<comment type="caution">
    <text evidence="8">The sequence shown here is derived from an EMBL/GenBank/DDBJ whole genome shotgun (WGS) entry which is preliminary data.</text>
</comment>